<evidence type="ECO:0000313" key="3">
    <source>
        <dbReference type="Proteomes" id="UP001162131"/>
    </source>
</evidence>
<evidence type="ECO:0000313" key="2">
    <source>
        <dbReference type="EMBL" id="CAG9327723.1"/>
    </source>
</evidence>
<dbReference type="AlphaFoldDB" id="A0AAU9JTI1"/>
<dbReference type="SUPFAM" id="SSF52540">
    <property type="entry name" value="P-loop containing nucleoside triphosphate hydrolases"/>
    <property type="match status" value="1"/>
</dbReference>
<proteinExistence type="predicted"/>
<dbReference type="FunFam" id="3.40.50.300:FF:001447">
    <property type="entry name" value="Ras-related protein Rab-1B"/>
    <property type="match status" value="1"/>
</dbReference>
<dbReference type="SMART" id="SM00175">
    <property type="entry name" value="RAB"/>
    <property type="match status" value="1"/>
</dbReference>
<keyword evidence="1" id="KW-0547">Nucleotide-binding</keyword>
<reference evidence="2" key="1">
    <citation type="submission" date="2021-09" db="EMBL/GenBank/DDBJ databases">
        <authorList>
            <consortium name="AG Swart"/>
            <person name="Singh M."/>
            <person name="Singh A."/>
            <person name="Seah K."/>
            <person name="Emmerich C."/>
        </authorList>
    </citation>
    <scope>NUCLEOTIDE SEQUENCE</scope>
    <source>
        <strain evidence="2">ATCC30299</strain>
    </source>
</reference>
<dbReference type="InterPro" id="IPR001806">
    <property type="entry name" value="Small_GTPase"/>
</dbReference>
<dbReference type="GO" id="GO:0005525">
    <property type="term" value="F:GTP binding"/>
    <property type="evidence" value="ECO:0007669"/>
    <property type="project" value="InterPro"/>
</dbReference>
<keyword evidence="3" id="KW-1185">Reference proteome</keyword>
<dbReference type="CDD" id="cd00154">
    <property type="entry name" value="Rab"/>
    <property type="match status" value="1"/>
</dbReference>
<gene>
    <name evidence="2" type="ORF">BSTOLATCC_MIC44351</name>
</gene>
<dbReference type="PROSITE" id="PS51419">
    <property type="entry name" value="RAB"/>
    <property type="match status" value="1"/>
</dbReference>
<evidence type="ECO:0000256" key="1">
    <source>
        <dbReference type="ARBA" id="ARBA00022741"/>
    </source>
</evidence>
<dbReference type="SMART" id="SM00173">
    <property type="entry name" value="RAS"/>
    <property type="match status" value="1"/>
</dbReference>
<dbReference type="PROSITE" id="PS51420">
    <property type="entry name" value="RHO"/>
    <property type="match status" value="1"/>
</dbReference>
<dbReference type="GO" id="GO:0003924">
    <property type="term" value="F:GTPase activity"/>
    <property type="evidence" value="ECO:0007669"/>
    <property type="project" value="InterPro"/>
</dbReference>
<accession>A0AAU9JTI1</accession>
<dbReference type="PANTHER" id="PTHR47978">
    <property type="match status" value="1"/>
</dbReference>
<comment type="caution">
    <text evidence="2">The sequence shown here is derived from an EMBL/GenBank/DDBJ whole genome shotgun (WGS) entry which is preliminary data.</text>
</comment>
<dbReference type="InterPro" id="IPR027417">
    <property type="entry name" value="P-loop_NTPase"/>
</dbReference>
<sequence length="180" mass="20648">MEADIARSIGEHIGIVIIIGDAQVGKTNLMTRLTDNYFNLNYFPTSGADFMYKEVEINNINLSLQVWDTGGQDRFASIFYSGADFFLFVYDITNRNSFENVHGWYELIKINEIPKKFEMMLIGNKIDLNKIREVTYEEGMLLAKKLGMYFLEVSNLSKNNIDDVLLLLANNISIKYSNSI</sequence>
<protein>
    <recommendedName>
        <fullName evidence="4">GTP-binding protein</fullName>
    </recommendedName>
</protein>
<dbReference type="InterPro" id="IPR005225">
    <property type="entry name" value="Small_GTP-bd"/>
</dbReference>
<dbReference type="Pfam" id="PF00071">
    <property type="entry name" value="Ras"/>
    <property type="match status" value="1"/>
</dbReference>
<name>A0AAU9JTI1_9CILI</name>
<dbReference type="Gene3D" id="3.40.50.300">
    <property type="entry name" value="P-loop containing nucleotide triphosphate hydrolases"/>
    <property type="match status" value="1"/>
</dbReference>
<dbReference type="Proteomes" id="UP001162131">
    <property type="component" value="Unassembled WGS sequence"/>
</dbReference>
<dbReference type="PROSITE" id="PS51421">
    <property type="entry name" value="RAS"/>
    <property type="match status" value="1"/>
</dbReference>
<dbReference type="PRINTS" id="PR00449">
    <property type="entry name" value="RASTRNSFRMNG"/>
</dbReference>
<organism evidence="2 3">
    <name type="scientific">Blepharisma stoltei</name>
    <dbReference type="NCBI Taxonomy" id="1481888"/>
    <lineage>
        <taxon>Eukaryota</taxon>
        <taxon>Sar</taxon>
        <taxon>Alveolata</taxon>
        <taxon>Ciliophora</taxon>
        <taxon>Postciliodesmatophora</taxon>
        <taxon>Heterotrichea</taxon>
        <taxon>Heterotrichida</taxon>
        <taxon>Blepharismidae</taxon>
        <taxon>Blepharisma</taxon>
    </lineage>
</organism>
<dbReference type="SMART" id="SM00174">
    <property type="entry name" value="RHO"/>
    <property type="match status" value="1"/>
</dbReference>
<dbReference type="EMBL" id="CAJZBQ010000044">
    <property type="protein sequence ID" value="CAG9327723.1"/>
    <property type="molecule type" value="Genomic_DNA"/>
</dbReference>
<evidence type="ECO:0008006" key="4">
    <source>
        <dbReference type="Google" id="ProtNLM"/>
    </source>
</evidence>
<dbReference type="NCBIfam" id="TIGR00231">
    <property type="entry name" value="small_GTP"/>
    <property type="match status" value="1"/>
</dbReference>